<protein>
    <recommendedName>
        <fullName evidence="3">MD-2-related lipid-recognition domain-containing protein</fullName>
    </recommendedName>
</protein>
<proteinExistence type="predicted"/>
<organism evidence="1 2">
    <name type="scientific">Diversispora epigaea</name>
    <dbReference type="NCBI Taxonomy" id="1348612"/>
    <lineage>
        <taxon>Eukaryota</taxon>
        <taxon>Fungi</taxon>
        <taxon>Fungi incertae sedis</taxon>
        <taxon>Mucoromycota</taxon>
        <taxon>Glomeromycotina</taxon>
        <taxon>Glomeromycetes</taxon>
        <taxon>Diversisporales</taxon>
        <taxon>Diversisporaceae</taxon>
        <taxon>Diversispora</taxon>
    </lineage>
</organism>
<dbReference type="Proteomes" id="UP000266861">
    <property type="component" value="Unassembled WGS sequence"/>
</dbReference>
<sequence length="90" mass="9640">MLLMVNAIPYQLYKRTINFGTCPGDPPLSPLTVELSSDTIKPCPISAGTEFSIVENIPVPAVLPFFKILVAITATEGIKFLGCVVTDTLS</sequence>
<evidence type="ECO:0008006" key="3">
    <source>
        <dbReference type="Google" id="ProtNLM"/>
    </source>
</evidence>
<accession>A0A397J7W5</accession>
<dbReference type="STRING" id="1348612.A0A397J7W5"/>
<gene>
    <name evidence="1" type="ORF">Glove_85g10</name>
</gene>
<dbReference type="AlphaFoldDB" id="A0A397J7W5"/>
<name>A0A397J7W5_9GLOM</name>
<keyword evidence="2" id="KW-1185">Reference proteome</keyword>
<dbReference type="OrthoDB" id="6409159at2759"/>
<evidence type="ECO:0000313" key="1">
    <source>
        <dbReference type="EMBL" id="RHZ84161.1"/>
    </source>
</evidence>
<comment type="caution">
    <text evidence="1">The sequence shown here is derived from an EMBL/GenBank/DDBJ whole genome shotgun (WGS) entry which is preliminary data.</text>
</comment>
<evidence type="ECO:0000313" key="2">
    <source>
        <dbReference type="Proteomes" id="UP000266861"/>
    </source>
</evidence>
<dbReference type="EMBL" id="PQFF01000081">
    <property type="protein sequence ID" value="RHZ84161.1"/>
    <property type="molecule type" value="Genomic_DNA"/>
</dbReference>
<reference evidence="1 2" key="1">
    <citation type="submission" date="2018-08" db="EMBL/GenBank/DDBJ databases">
        <title>Genome and evolution of the arbuscular mycorrhizal fungus Diversispora epigaea (formerly Glomus versiforme) and its bacterial endosymbionts.</title>
        <authorList>
            <person name="Sun X."/>
            <person name="Fei Z."/>
            <person name="Harrison M."/>
        </authorList>
    </citation>
    <scope>NUCLEOTIDE SEQUENCE [LARGE SCALE GENOMIC DNA]</scope>
    <source>
        <strain evidence="1 2">IT104</strain>
    </source>
</reference>